<dbReference type="NCBIfam" id="TIGR02168">
    <property type="entry name" value="SMC_prok_B"/>
    <property type="match status" value="1"/>
</dbReference>
<dbReference type="FunFam" id="3.40.50.300:FF:000901">
    <property type="entry name" value="Chromosome partition protein Smc"/>
    <property type="match status" value="1"/>
</dbReference>
<dbReference type="GO" id="GO:0006260">
    <property type="term" value="P:DNA replication"/>
    <property type="evidence" value="ECO:0007669"/>
    <property type="project" value="UniProtKB-UniRule"/>
</dbReference>
<feature type="coiled-coil region" evidence="7">
    <location>
        <begin position="167"/>
        <end position="289"/>
    </location>
</feature>
<dbReference type="GO" id="GO:0016887">
    <property type="term" value="F:ATP hydrolysis activity"/>
    <property type="evidence" value="ECO:0007669"/>
    <property type="project" value="InterPro"/>
</dbReference>
<evidence type="ECO:0000256" key="2">
    <source>
        <dbReference type="ARBA" id="ARBA00022490"/>
    </source>
</evidence>
<dbReference type="PANTHER" id="PTHR43977">
    <property type="entry name" value="STRUCTURAL MAINTENANCE OF CHROMOSOMES PROTEIN 3"/>
    <property type="match status" value="1"/>
</dbReference>
<dbReference type="EMBL" id="NPMS01000001">
    <property type="protein sequence ID" value="OZU90349.1"/>
    <property type="molecule type" value="Genomic_DNA"/>
</dbReference>
<comment type="subcellular location">
    <subcellularLocation>
        <location evidence="1 7">Cytoplasm</location>
    </subcellularLocation>
</comment>
<dbReference type="CDD" id="cd03278">
    <property type="entry name" value="ABC_SMC_barmotin"/>
    <property type="match status" value="2"/>
</dbReference>
<comment type="domain">
    <text evidence="7">Contains large globular domains required for ATP hydrolysis at each terminus and a third globular domain forming a flexible hinge near the middle of the molecule. These domains are separated by coiled-coil structures.</text>
</comment>
<dbReference type="GO" id="GO:0007062">
    <property type="term" value="P:sister chromatid cohesion"/>
    <property type="evidence" value="ECO:0007669"/>
    <property type="project" value="InterPro"/>
</dbReference>
<organism evidence="10 11">
    <name type="scientific">Virgibacillus indicus</name>
    <dbReference type="NCBI Taxonomy" id="2024554"/>
    <lineage>
        <taxon>Bacteria</taxon>
        <taxon>Bacillati</taxon>
        <taxon>Bacillota</taxon>
        <taxon>Bacilli</taxon>
        <taxon>Bacillales</taxon>
        <taxon>Bacillaceae</taxon>
        <taxon>Virgibacillus</taxon>
    </lineage>
</organism>
<dbReference type="SUPFAM" id="SSF75553">
    <property type="entry name" value="Smc hinge domain"/>
    <property type="match status" value="1"/>
</dbReference>
<feature type="region of interest" description="Disordered" evidence="8">
    <location>
        <begin position="864"/>
        <end position="915"/>
    </location>
</feature>
<dbReference type="SMART" id="SM00968">
    <property type="entry name" value="SMC_hinge"/>
    <property type="match status" value="1"/>
</dbReference>
<dbReference type="Proteomes" id="UP000216498">
    <property type="component" value="Unassembled WGS sequence"/>
</dbReference>
<dbReference type="Gene3D" id="1.10.287.1490">
    <property type="match status" value="1"/>
</dbReference>
<keyword evidence="2 7" id="KW-0963">Cytoplasm</keyword>
<evidence type="ECO:0000313" key="11">
    <source>
        <dbReference type="Proteomes" id="UP000216498"/>
    </source>
</evidence>
<dbReference type="GO" id="GO:0005524">
    <property type="term" value="F:ATP binding"/>
    <property type="evidence" value="ECO:0007669"/>
    <property type="project" value="UniProtKB-UniRule"/>
</dbReference>
<dbReference type="Pfam" id="PF06470">
    <property type="entry name" value="SMC_hinge"/>
    <property type="match status" value="1"/>
</dbReference>
<dbReference type="InterPro" id="IPR036277">
    <property type="entry name" value="SMC_hinge_sf"/>
</dbReference>
<dbReference type="InterPro" id="IPR010935">
    <property type="entry name" value="SMC_hinge"/>
</dbReference>
<gene>
    <name evidence="7 10" type="primary">smc</name>
    <name evidence="10" type="ORF">CIL03_04165</name>
</gene>
<comment type="caution">
    <text evidence="10">The sequence shown here is derived from an EMBL/GenBank/DDBJ whole genome shotgun (WGS) entry which is preliminary data.</text>
</comment>
<evidence type="ECO:0000259" key="9">
    <source>
        <dbReference type="SMART" id="SM00968"/>
    </source>
</evidence>
<evidence type="ECO:0000256" key="8">
    <source>
        <dbReference type="SAM" id="MobiDB-lite"/>
    </source>
</evidence>
<dbReference type="GO" id="GO:0005694">
    <property type="term" value="C:chromosome"/>
    <property type="evidence" value="ECO:0007669"/>
    <property type="project" value="InterPro"/>
</dbReference>
<dbReference type="GO" id="GO:0007059">
    <property type="term" value="P:chromosome segregation"/>
    <property type="evidence" value="ECO:0007669"/>
    <property type="project" value="UniProtKB-UniRule"/>
</dbReference>
<evidence type="ECO:0000256" key="3">
    <source>
        <dbReference type="ARBA" id="ARBA00022741"/>
    </source>
</evidence>
<dbReference type="Gene3D" id="3.40.50.300">
    <property type="entry name" value="P-loop containing nucleotide triphosphate hydrolases"/>
    <property type="match status" value="2"/>
</dbReference>
<evidence type="ECO:0000256" key="7">
    <source>
        <dbReference type="HAMAP-Rule" id="MF_01894"/>
    </source>
</evidence>
<evidence type="ECO:0000256" key="5">
    <source>
        <dbReference type="ARBA" id="ARBA00023054"/>
    </source>
</evidence>
<feature type="coiled-coil region" evidence="7">
    <location>
        <begin position="681"/>
        <end position="841"/>
    </location>
</feature>
<evidence type="ECO:0000256" key="1">
    <source>
        <dbReference type="ARBA" id="ARBA00004496"/>
    </source>
</evidence>
<name>A0A265NFV0_9BACI</name>
<dbReference type="InterPro" id="IPR003395">
    <property type="entry name" value="RecF/RecN/SMC_N"/>
</dbReference>
<dbReference type="HAMAP" id="MF_01894">
    <property type="entry name" value="Smc_prok"/>
    <property type="match status" value="1"/>
</dbReference>
<dbReference type="FunFam" id="3.40.50.300:FF:000984">
    <property type="entry name" value="Chromosome partition protein Smc"/>
    <property type="match status" value="1"/>
</dbReference>
<dbReference type="OrthoDB" id="9808768at2"/>
<dbReference type="InterPro" id="IPR011890">
    <property type="entry name" value="SMC_prok"/>
</dbReference>
<sequence length="1188" mass="137851">MYLKRLESVGFKSFAKRINVEFVPGVTAVVGPNGSGKSNITDAIRWVLGEQSAKSLRGSRMEDIIFQGSDSRSALNVAEVTLVLDNHDKELPLDYEEISVTRRVYRSGDSEFYLNKQSCRLKDIIDLFMDSGLGREAFSIISQGKVEEILSSKAEERRSIFEEAAGVLKYKQRKKKAEYKLAETQENLNRIEDIIHEIEQQINPLKEQAETAEKYIDLKDQLKEKEISYLITEIETYHEQWQTLLDELEKEKMEEIQIKTAIQKKEAGLEDERQKIVQLDEEVEVLQASLLTVTQQLEHYEGRKQLYNERTRNFTENKEKLKVQKQETEMRIASLQEELKVEKEKLAELQEIKQKTNKIAEELEMKLATDEQNIADKIEELKTIYIENLNVQAAKRNETNSISQQLQQISGKKERQSQKFQSLIEHREKLSREYKETQDKYYARQNYCAVQESQMKQLKNELEQQRKHFQESQEKLYKGFQYIEKLKSKKEMLEEMKEDFQGFFNGVKAVLKAREEKQLQQIHGAVIELIDIPKKYITAMETVLGGQAQHIVVSDDESARSAISWLKKTNNGRATFLPLKSIQERFITRDVLTEIQKHSGFVGTASSLVETDDRFKKCVNHLMGHVVIAETLKDANEIAGKVKRRYRVVTLDGDVVHPGGSMSGGAKKRTNQSLFTREKDLQEITEKLDEVQGRAERFEEMVSSLKLQLSHKEKELEQKELSITEAQQELQKVQEAHKELEMQLASLNNNLSIYDQDKQQFNQDRGDLQSRQRQLTEDLDGISQQLQSTQAEIDSLTRQQEEFKENQEQMRNELHKNQVSLAEQEERLKSQREKTDSVKKLISENQLQLEEFTSELDDLISFNKSDETEEEIDQTIENNKEEKTKITTSIQEKRKQRSERTKLTQDQERELKEENKKHQSFIQEIQQKEVKANRLDVELENRLSRLQTEYTITYEKAKQNYKKAEEPEQAKSVVQQLKQRIEQLGTVNLGAIDEYDRVKTRYTFLTEQKDDLVEAKQTLFAVISEMDEEMQKRFDSTFTQIKQEFAIVFKQLFGGGHAELKLTDPKNLLDTGVDIIAQPPGKKLQHLGLLSGGERALTAISLLFAILRVRPVPFCVLDEVEAALDEANVVRFAKYVKLYSKQTQFIVITHRKGTMEEADVLYGVTMQESGVSRLVSVRLEDTKELIQS</sequence>
<dbReference type="GO" id="GO:0005737">
    <property type="term" value="C:cytoplasm"/>
    <property type="evidence" value="ECO:0007669"/>
    <property type="project" value="UniProtKB-SubCell"/>
</dbReference>
<accession>A0A265NFV0</accession>
<dbReference type="RefSeq" id="WP_094883946.1">
    <property type="nucleotide sequence ID" value="NZ_NPMS01000001.1"/>
</dbReference>
<dbReference type="Gene3D" id="3.30.70.1620">
    <property type="match status" value="1"/>
</dbReference>
<dbReference type="InterPro" id="IPR024704">
    <property type="entry name" value="SMC"/>
</dbReference>
<proteinExistence type="inferred from homology"/>
<keyword evidence="3 7" id="KW-0547">Nucleotide-binding</keyword>
<keyword evidence="4 7" id="KW-0067">ATP-binding</keyword>
<keyword evidence="11" id="KW-1185">Reference proteome</keyword>
<feature type="coiled-coil region" evidence="7">
    <location>
        <begin position="318"/>
        <end position="380"/>
    </location>
</feature>
<evidence type="ECO:0000313" key="10">
    <source>
        <dbReference type="EMBL" id="OZU90349.1"/>
    </source>
</evidence>
<comment type="subunit">
    <text evidence="7">Homodimer.</text>
</comment>
<dbReference type="InterPro" id="IPR027417">
    <property type="entry name" value="P-loop_NTPase"/>
</dbReference>
<feature type="coiled-coil region" evidence="7">
    <location>
        <begin position="413"/>
        <end position="475"/>
    </location>
</feature>
<reference evidence="10 11" key="1">
    <citation type="submission" date="2017-08" db="EMBL/GenBank/DDBJ databases">
        <title>Virgibacillus indicus sp. nov. and Virgibacillus profoundi sp. nov, two moderately halophilic bacteria isolated from marine sediment by using the Microfluidic Streak Plate.</title>
        <authorList>
            <person name="Xu B."/>
            <person name="Hu B."/>
            <person name="Wang J."/>
            <person name="Zhu Y."/>
            <person name="Huang L."/>
            <person name="Du W."/>
            <person name="Huang Y."/>
        </authorList>
    </citation>
    <scope>NUCLEOTIDE SEQUENCE [LARGE SCALE GENOMIC DNA]</scope>
    <source>
        <strain evidence="10 11">IO3-P2-C2</strain>
    </source>
</reference>
<comment type="similarity">
    <text evidence="7">Belongs to the SMC family.</text>
</comment>
<keyword evidence="6 7" id="KW-0238">DNA-binding</keyword>
<feature type="compositionally biased region" description="Basic and acidic residues" evidence="8">
    <location>
        <begin position="898"/>
        <end position="915"/>
    </location>
</feature>
<dbReference type="SUPFAM" id="SSF52540">
    <property type="entry name" value="P-loop containing nucleoside triphosphate hydrolases"/>
    <property type="match status" value="2"/>
</dbReference>
<feature type="binding site" evidence="7">
    <location>
        <begin position="32"/>
        <end position="39"/>
    </location>
    <ligand>
        <name>ATP</name>
        <dbReference type="ChEBI" id="CHEBI:30616"/>
    </ligand>
</feature>
<dbReference type="GO" id="GO:0030261">
    <property type="term" value="P:chromosome condensation"/>
    <property type="evidence" value="ECO:0007669"/>
    <property type="project" value="InterPro"/>
</dbReference>
<dbReference type="Pfam" id="PF02463">
    <property type="entry name" value="SMC_N"/>
    <property type="match status" value="2"/>
</dbReference>
<comment type="function">
    <text evidence="7">Required for chromosome condensation and partitioning.</text>
</comment>
<feature type="domain" description="SMC hinge" evidence="9">
    <location>
        <begin position="520"/>
        <end position="639"/>
    </location>
</feature>
<evidence type="ECO:0000256" key="4">
    <source>
        <dbReference type="ARBA" id="ARBA00022840"/>
    </source>
</evidence>
<dbReference type="PIRSF" id="PIRSF005719">
    <property type="entry name" value="SMC"/>
    <property type="match status" value="1"/>
</dbReference>
<protein>
    <recommendedName>
        <fullName evidence="7">Chromosome partition protein Smc</fullName>
    </recommendedName>
</protein>
<dbReference type="GO" id="GO:0003677">
    <property type="term" value="F:DNA binding"/>
    <property type="evidence" value="ECO:0007669"/>
    <property type="project" value="UniProtKB-UniRule"/>
</dbReference>
<dbReference type="AlphaFoldDB" id="A0A265NFV0"/>
<keyword evidence="5 7" id="KW-0175">Coiled coil</keyword>
<evidence type="ECO:0000256" key="6">
    <source>
        <dbReference type="ARBA" id="ARBA00023125"/>
    </source>
</evidence>
<dbReference type="Gene3D" id="1.20.1060.20">
    <property type="match status" value="1"/>
</dbReference>